<evidence type="ECO:0000313" key="1">
    <source>
        <dbReference type="EMBL" id="CCB87749.1"/>
    </source>
</evidence>
<keyword evidence="1" id="KW-0614">Plasmid</keyword>
<evidence type="ECO:0000313" key="2">
    <source>
        <dbReference type="Proteomes" id="UP000000496"/>
    </source>
</evidence>
<name>F8L2Q3_SIMNZ</name>
<reference evidence="1 2" key="2">
    <citation type="journal article" date="2011" name="Mol. Biol. Evol.">
        <title>Unity in variety--the pan-genome of the Chlamydiae.</title>
        <authorList>
            <person name="Collingro A."/>
            <person name="Tischler P."/>
            <person name="Weinmaier T."/>
            <person name="Penz T."/>
            <person name="Heinz E."/>
            <person name="Brunham R.C."/>
            <person name="Read T.D."/>
            <person name="Bavoil P.M."/>
            <person name="Sachse K."/>
            <person name="Kahane S."/>
            <person name="Friedman M.G."/>
            <person name="Rattei T."/>
            <person name="Myers G.S."/>
            <person name="Horn M."/>
        </authorList>
    </citation>
    <scope>NUCLEOTIDE SEQUENCE [LARGE SCALE GENOMIC DNA]</scope>
    <source>
        <strain evidence="2">ATCC VR-1471 / Z</strain>
        <plasmid evidence="1 2">pSn</plasmid>
    </source>
</reference>
<dbReference type="Proteomes" id="UP000000496">
    <property type="component" value="Plasmid pSn"/>
</dbReference>
<dbReference type="AlphaFoldDB" id="F8L2Q3"/>
<dbReference type="HOGENOM" id="CLU_1642468_0_0_0"/>
<dbReference type="RefSeq" id="WP_013934983.1">
    <property type="nucleotide sequence ID" value="NC_015710.1"/>
</dbReference>
<dbReference type="EMBL" id="FR872581">
    <property type="protein sequence ID" value="CCB87749.1"/>
    <property type="molecule type" value="Genomic_DNA"/>
</dbReference>
<gene>
    <name evidence="1" type="ordered locus">SNE_B23900</name>
</gene>
<proteinExistence type="predicted"/>
<keyword evidence="2" id="KW-1185">Reference proteome</keyword>
<sequence length="198" mass="23071">MTNFKKILSPVLDDPKAPRVVEYKDKKIFGFDRFPINDKETLIFSIEQTNSKFTQGFAVGVFDGYLKTGKTRTNKRKFCKHLYWEDSSILDVKNIEVEVFTKGDHITICNIWEIEVTGYWGTRWKEWGDGITEEGFFKYDKPRKEPCYYGSGEWRAGKGNGAAMYSEDIPNGKRYFCNDGDEDEDFDDIIFTVKRVPN</sequence>
<protein>
    <submittedName>
        <fullName evidence="1">Uncharacterized protein</fullName>
    </submittedName>
</protein>
<dbReference type="KEGG" id="sng:SNE_B23900"/>
<accession>F8L2Q3</accession>
<organism evidence="1 2">
    <name type="scientific">Simkania negevensis (strain ATCC VR-1471 / DSM 27360 / Z)</name>
    <dbReference type="NCBI Taxonomy" id="331113"/>
    <lineage>
        <taxon>Bacteria</taxon>
        <taxon>Pseudomonadati</taxon>
        <taxon>Chlamydiota</taxon>
        <taxon>Chlamydiia</taxon>
        <taxon>Parachlamydiales</taxon>
        <taxon>Simkaniaceae</taxon>
        <taxon>Simkania</taxon>
    </lineage>
</organism>
<geneLocation type="plasmid" evidence="1 2">
    <name>pSn</name>
</geneLocation>
<reference key="1">
    <citation type="journal article" date="2011" name="Mol. Biol. Evol.">
        <title>Unity in variety -- the pan-genome of the Chlamydiae.</title>
        <authorList>
            <person name="Collingro A."/>
            <person name="Tischler P."/>
            <person name="Weinmaier T."/>
            <person name="Penz T."/>
            <person name="Heinz E."/>
            <person name="Brunham R.C."/>
            <person name="Read T.D."/>
            <person name="Bavoil P.M."/>
            <person name="Sachse K."/>
            <person name="Kahane S."/>
            <person name="Friedman M.G."/>
            <person name="Rattei T."/>
            <person name="Myers G.S.A."/>
            <person name="Horn M."/>
        </authorList>
    </citation>
    <scope>NUCLEOTIDE SEQUENCE</scope>
    <source>
        <strain>Z</strain>
    </source>
</reference>